<organism evidence="1">
    <name type="scientific">freshwater metagenome</name>
    <dbReference type="NCBI Taxonomy" id="449393"/>
    <lineage>
        <taxon>unclassified sequences</taxon>
        <taxon>metagenomes</taxon>
        <taxon>ecological metagenomes</taxon>
    </lineage>
</organism>
<dbReference type="EMBL" id="CAFAAI010000126">
    <property type="protein sequence ID" value="CAB4797557.1"/>
    <property type="molecule type" value="Genomic_DNA"/>
</dbReference>
<sequence>MTTPTRLASSVEVEAQSVVAAVLAKGVGPAADEEIPAIKWFGLLESLVALVRRATALDSGTSNLSHRRPPRTADEAALLLTACIPALVSATLPEQLVRLARTEKFPDMLRTAGFPGHIVTAWTTHAGRRVRAAVGRELLRSGEVVLSLDCIPQLLPTAHYEETISNFLPGTAPATGRAFASMAVARLAGATSWKQAGVALDLPPDRAVRIADVVVRRVNDGAAFWAEAHRVAVVLAEDGIDFAARRRWCSGLEALPADAWRAITARHGVVPTEAGRRNAAIWVCEHVAGNHPQLAVSSRVSAGFRESRREVYRRFCTRMPAAVLADLHNWALAQLNEKDSL</sequence>
<accession>A0A6J6XV21</accession>
<proteinExistence type="predicted"/>
<protein>
    <submittedName>
        <fullName evidence="1">Unannotated protein</fullName>
    </submittedName>
</protein>
<evidence type="ECO:0000313" key="1">
    <source>
        <dbReference type="EMBL" id="CAB4797557.1"/>
    </source>
</evidence>
<gene>
    <name evidence="1" type="ORF">UFOPK2992_00827</name>
</gene>
<dbReference type="AlphaFoldDB" id="A0A6J6XV21"/>
<reference evidence="1" key="1">
    <citation type="submission" date="2020-05" db="EMBL/GenBank/DDBJ databases">
        <authorList>
            <person name="Chiriac C."/>
            <person name="Salcher M."/>
            <person name="Ghai R."/>
            <person name="Kavagutti S V."/>
        </authorList>
    </citation>
    <scope>NUCLEOTIDE SEQUENCE</scope>
</reference>
<name>A0A6J6XV21_9ZZZZ</name>